<dbReference type="PANTHER" id="PTHR43767">
    <property type="entry name" value="LONG-CHAIN-FATTY-ACID--COA LIGASE"/>
    <property type="match status" value="1"/>
</dbReference>
<dbReference type="Pfam" id="PF00501">
    <property type="entry name" value="AMP-binding"/>
    <property type="match status" value="1"/>
</dbReference>
<dbReference type="InterPro" id="IPR000873">
    <property type="entry name" value="AMP-dep_synth/lig_dom"/>
</dbReference>
<dbReference type="Gene3D" id="3.40.50.12780">
    <property type="entry name" value="N-terminal domain of ligase-like"/>
    <property type="match status" value="1"/>
</dbReference>
<proteinExistence type="predicted"/>
<dbReference type="EMBL" id="JANFLP010000001">
    <property type="protein sequence ID" value="MCQ1948782.1"/>
    <property type="molecule type" value="Genomic_DNA"/>
</dbReference>
<dbReference type="SUPFAM" id="SSF56801">
    <property type="entry name" value="Acetyl-CoA synthetase-like"/>
    <property type="match status" value="1"/>
</dbReference>
<dbReference type="InterPro" id="IPR050237">
    <property type="entry name" value="ATP-dep_AMP-bd_enzyme"/>
</dbReference>
<accession>A0ABT1NML1</accession>
<evidence type="ECO:0000313" key="3">
    <source>
        <dbReference type="Proteomes" id="UP001206924"/>
    </source>
</evidence>
<reference evidence="2 3" key="1">
    <citation type="submission" date="2022-07" db="EMBL/GenBank/DDBJ databases">
        <title>Novel species in genus Arthrobacter.</title>
        <authorList>
            <person name="Liu Y."/>
        </authorList>
    </citation>
    <scope>NUCLEOTIDE SEQUENCE [LARGE SCALE GENOMIC DNA]</scope>
    <source>
        <strain evidence="3">zg-Y859</strain>
    </source>
</reference>
<feature type="domain" description="AMP-dependent synthetase/ligase" evidence="1">
    <location>
        <begin position="10"/>
        <end position="360"/>
    </location>
</feature>
<dbReference type="RefSeq" id="WP_255864681.1">
    <property type="nucleotide sequence ID" value="NZ_CP104263.1"/>
</dbReference>
<sequence length="397" mass="40814">MPNLASILSDTAARSPASPALRIGDSMMSYAALDGLSARAAGLLASRGIGSGDRVALLLPDIPPMAALYYGVLRLGAVAVPMNPLLGAREITYQLADSGAPLLFAFGYEDIIAHADDGAAEAGANVIPVNTGSFRELLAAAEPRPGVVDRADNDAAVILYTAGATGTPKGATLSHANLRSAADAASGLLSVQDSDVLFGGLPLFHGFGQALVMNAAVLAGASVSLLPRFEPGTALQMIERDGVTIFAGIPAMYAAMLEHPALEETDTSSVRSGISGTAPLPRESLEGFERAFGVQVLEAYGLAEALVSFNAPVPERRPGSVGQAVPGMEVRIVDGAANDVPEGEAGELVTRGEGLMLGYWNDPQTTAGALTDGWLHTGDLARLDEQGNIYVVGRVKV</sequence>
<dbReference type="Proteomes" id="UP001206924">
    <property type="component" value="Unassembled WGS sequence"/>
</dbReference>
<evidence type="ECO:0000259" key="1">
    <source>
        <dbReference type="Pfam" id="PF00501"/>
    </source>
</evidence>
<keyword evidence="3" id="KW-1185">Reference proteome</keyword>
<gene>
    <name evidence="2" type="ORF">NNX28_02415</name>
</gene>
<evidence type="ECO:0000313" key="2">
    <source>
        <dbReference type="EMBL" id="MCQ1948782.1"/>
    </source>
</evidence>
<dbReference type="PANTHER" id="PTHR43767:SF12">
    <property type="entry name" value="AMP-DEPENDENT SYNTHETASE AND LIGASE"/>
    <property type="match status" value="1"/>
</dbReference>
<dbReference type="InterPro" id="IPR042099">
    <property type="entry name" value="ANL_N_sf"/>
</dbReference>
<protein>
    <submittedName>
        <fullName evidence="2">AMP-binding protein</fullName>
    </submittedName>
</protein>
<comment type="caution">
    <text evidence="2">The sequence shown here is derived from an EMBL/GenBank/DDBJ whole genome shotgun (WGS) entry which is preliminary data.</text>
</comment>
<organism evidence="2 3">
    <name type="scientific">Arthrobacter jinronghuae</name>
    <dbReference type="NCBI Taxonomy" id="2964609"/>
    <lineage>
        <taxon>Bacteria</taxon>
        <taxon>Bacillati</taxon>
        <taxon>Actinomycetota</taxon>
        <taxon>Actinomycetes</taxon>
        <taxon>Micrococcales</taxon>
        <taxon>Micrococcaceae</taxon>
        <taxon>Arthrobacter</taxon>
    </lineage>
</organism>
<name>A0ABT1NML1_9MICC</name>